<dbReference type="SUPFAM" id="SSF55666">
    <property type="entry name" value="Ribonuclease PH domain 2-like"/>
    <property type="match status" value="1"/>
</dbReference>
<dbReference type="InterPro" id="IPR036345">
    <property type="entry name" value="ExoRNase_PH_dom2_sf"/>
</dbReference>
<accession>A0AAV9IF49</accession>
<dbReference type="GO" id="GO:0005829">
    <property type="term" value="C:cytosol"/>
    <property type="evidence" value="ECO:0007669"/>
    <property type="project" value="TreeGrafter"/>
</dbReference>
<name>A0AAV9IF49_9RHOD</name>
<dbReference type="PANTHER" id="PTHR11252:SF0">
    <property type="entry name" value="POLYRIBONUCLEOTIDE NUCLEOTIDYLTRANSFERASE 1, MITOCHONDRIAL"/>
    <property type="match status" value="1"/>
</dbReference>
<dbReference type="GO" id="GO:0005739">
    <property type="term" value="C:mitochondrion"/>
    <property type="evidence" value="ECO:0007669"/>
    <property type="project" value="TreeGrafter"/>
</dbReference>
<dbReference type="Gene3D" id="3.30.230.70">
    <property type="entry name" value="GHMP Kinase, N-terminal domain"/>
    <property type="match status" value="1"/>
</dbReference>
<dbReference type="GO" id="GO:0000175">
    <property type="term" value="F:3'-5'-RNA exonuclease activity"/>
    <property type="evidence" value="ECO:0007669"/>
    <property type="project" value="TreeGrafter"/>
</dbReference>
<sequence>MHESTGKDAAISRWKENEKVVHRLEEDDDEYLYARISWKKVLSSRMIQFTLDKHIPPDSGDLERHDQSILFEFQYGFLLGGCLALMEASVPIRSPVSGVAVGLIVDNSKVVILADILDGSGDMSFKVAGAADVVTAVQIDMKMAGIESSIIVSSTGSKRIPKRMLDIMPKPKITPPASEPYICDLQIPTESIGDLFGPGGKHIRNILEAFGREDLVPTTVFMMVWFL</sequence>
<dbReference type="GO" id="GO:0000965">
    <property type="term" value="P:mitochondrial RNA 3'-end processing"/>
    <property type="evidence" value="ECO:0007669"/>
    <property type="project" value="TreeGrafter"/>
</dbReference>
<keyword evidence="3" id="KW-1185">Reference proteome</keyword>
<dbReference type="PROSITE" id="PS50084">
    <property type="entry name" value="KH_TYPE_1"/>
    <property type="match status" value="1"/>
</dbReference>
<dbReference type="InterPro" id="IPR012162">
    <property type="entry name" value="PNPase"/>
</dbReference>
<dbReference type="GO" id="GO:0000958">
    <property type="term" value="P:mitochondrial mRNA catabolic process"/>
    <property type="evidence" value="ECO:0007669"/>
    <property type="project" value="TreeGrafter"/>
</dbReference>
<dbReference type="InterPro" id="IPR027408">
    <property type="entry name" value="PNPase/RNase_PH_dom_sf"/>
</dbReference>
<evidence type="ECO:0000313" key="3">
    <source>
        <dbReference type="Proteomes" id="UP001300502"/>
    </source>
</evidence>
<comment type="caution">
    <text evidence="2">The sequence shown here is derived from an EMBL/GenBank/DDBJ whole genome shotgun (WGS) entry which is preliminary data.</text>
</comment>
<dbReference type="Proteomes" id="UP001300502">
    <property type="component" value="Unassembled WGS sequence"/>
</dbReference>
<organism evidence="2 3">
    <name type="scientific">Galdieria yellowstonensis</name>
    <dbReference type="NCBI Taxonomy" id="3028027"/>
    <lineage>
        <taxon>Eukaryota</taxon>
        <taxon>Rhodophyta</taxon>
        <taxon>Bangiophyceae</taxon>
        <taxon>Galdieriales</taxon>
        <taxon>Galdieriaceae</taxon>
        <taxon>Galdieria</taxon>
    </lineage>
</organism>
<dbReference type="GO" id="GO:0003723">
    <property type="term" value="F:RNA binding"/>
    <property type="evidence" value="ECO:0007669"/>
    <property type="project" value="UniProtKB-UniRule"/>
</dbReference>
<dbReference type="GO" id="GO:0004654">
    <property type="term" value="F:polyribonucleotide nucleotidyltransferase activity"/>
    <property type="evidence" value="ECO:0007669"/>
    <property type="project" value="InterPro"/>
</dbReference>
<evidence type="ECO:0000313" key="2">
    <source>
        <dbReference type="EMBL" id="KAK4525977.1"/>
    </source>
</evidence>
<dbReference type="PANTHER" id="PTHR11252">
    <property type="entry name" value="POLYRIBONUCLEOTIDE NUCLEOTIDYLTRANSFERASE"/>
    <property type="match status" value="1"/>
</dbReference>
<evidence type="ECO:0008006" key="4">
    <source>
        <dbReference type="Google" id="ProtNLM"/>
    </source>
</evidence>
<gene>
    <name evidence="2" type="ORF">GAYE_SCF18G3886</name>
</gene>
<protein>
    <recommendedName>
        <fullName evidence="4">K Homology domain-containing protein</fullName>
    </recommendedName>
</protein>
<dbReference type="EMBL" id="JANCYU010000035">
    <property type="protein sequence ID" value="KAK4525977.1"/>
    <property type="molecule type" value="Genomic_DNA"/>
</dbReference>
<evidence type="ECO:0000256" key="1">
    <source>
        <dbReference type="PROSITE-ProRule" id="PRU00117"/>
    </source>
</evidence>
<proteinExistence type="predicted"/>
<reference evidence="2 3" key="1">
    <citation type="submission" date="2022-07" db="EMBL/GenBank/DDBJ databases">
        <title>Genome-wide signatures of adaptation to extreme environments.</title>
        <authorList>
            <person name="Cho C.H."/>
            <person name="Yoon H.S."/>
        </authorList>
    </citation>
    <scope>NUCLEOTIDE SEQUENCE [LARGE SCALE GENOMIC DNA]</scope>
    <source>
        <strain evidence="2 3">108.79 E11</strain>
    </source>
</reference>
<keyword evidence="1" id="KW-0694">RNA-binding</keyword>
<dbReference type="AlphaFoldDB" id="A0AAV9IF49"/>